<feature type="domain" description="Major facilitator superfamily (MFS) profile" evidence="8">
    <location>
        <begin position="314"/>
        <end position="802"/>
    </location>
</feature>
<dbReference type="PROSITE" id="PS50850">
    <property type="entry name" value="MFS"/>
    <property type="match status" value="1"/>
</dbReference>
<name>A0ABR0RCT9_9EURO</name>
<feature type="compositionally biased region" description="Polar residues" evidence="5">
    <location>
        <begin position="264"/>
        <end position="276"/>
    </location>
</feature>
<feature type="domain" description="GOLD" evidence="9">
    <location>
        <begin position="31"/>
        <end position="118"/>
    </location>
</feature>
<feature type="transmembrane region" description="Helical" evidence="6">
    <location>
        <begin position="577"/>
        <end position="598"/>
    </location>
</feature>
<dbReference type="Gene3D" id="1.20.1720.10">
    <property type="entry name" value="Multidrug resistance protein D"/>
    <property type="match status" value="1"/>
</dbReference>
<dbReference type="InterPro" id="IPR009038">
    <property type="entry name" value="GOLD_dom"/>
</dbReference>
<feature type="signal peptide" evidence="7">
    <location>
        <begin position="1"/>
        <end position="21"/>
    </location>
</feature>
<dbReference type="PANTHER" id="PTHR23501">
    <property type="entry name" value="MAJOR FACILITATOR SUPERFAMILY"/>
    <property type="match status" value="1"/>
</dbReference>
<evidence type="ECO:0000313" key="11">
    <source>
        <dbReference type="Proteomes" id="UP001334248"/>
    </source>
</evidence>
<dbReference type="Pfam" id="PF07690">
    <property type="entry name" value="MFS_1"/>
    <property type="match status" value="1"/>
</dbReference>
<dbReference type="SUPFAM" id="SSF103473">
    <property type="entry name" value="MFS general substrate transporter"/>
    <property type="match status" value="1"/>
</dbReference>
<evidence type="ECO:0000256" key="7">
    <source>
        <dbReference type="SAM" id="SignalP"/>
    </source>
</evidence>
<feature type="chain" id="PRO_5046502108" evidence="7">
    <location>
        <begin position="22"/>
        <end position="813"/>
    </location>
</feature>
<feature type="transmembrane region" description="Helical" evidence="6">
    <location>
        <begin position="313"/>
        <end position="337"/>
    </location>
</feature>
<dbReference type="EMBL" id="JAVHJV010000015">
    <property type="protein sequence ID" value="KAK5937914.1"/>
    <property type="molecule type" value="Genomic_DNA"/>
</dbReference>
<dbReference type="Pfam" id="PF01105">
    <property type="entry name" value="EMP24_GP25L"/>
    <property type="match status" value="1"/>
</dbReference>
<evidence type="ECO:0000256" key="1">
    <source>
        <dbReference type="ARBA" id="ARBA00004141"/>
    </source>
</evidence>
<dbReference type="CDD" id="cd17502">
    <property type="entry name" value="MFS_Azr1_MDR_like"/>
    <property type="match status" value="1"/>
</dbReference>
<dbReference type="InterPro" id="IPR011701">
    <property type="entry name" value="MFS"/>
</dbReference>
<dbReference type="SUPFAM" id="SSF101576">
    <property type="entry name" value="Supernatant protein factor (SPF), C-terminal domain"/>
    <property type="match status" value="1"/>
</dbReference>
<dbReference type="InterPro" id="IPR036598">
    <property type="entry name" value="GOLD_dom_sf"/>
</dbReference>
<feature type="transmembrane region" description="Helical" evidence="6">
    <location>
        <begin position="508"/>
        <end position="525"/>
    </location>
</feature>
<feature type="compositionally biased region" description="Polar residues" evidence="5">
    <location>
        <begin position="286"/>
        <end position="297"/>
    </location>
</feature>
<evidence type="ECO:0000313" key="10">
    <source>
        <dbReference type="EMBL" id="KAK5937914.1"/>
    </source>
</evidence>
<evidence type="ECO:0000256" key="4">
    <source>
        <dbReference type="ARBA" id="ARBA00023136"/>
    </source>
</evidence>
<gene>
    <name evidence="10" type="ORF">PMZ80_010043</name>
</gene>
<evidence type="ECO:0000256" key="6">
    <source>
        <dbReference type="SAM" id="Phobius"/>
    </source>
</evidence>
<evidence type="ECO:0000256" key="2">
    <source>
        <dbReference type="ARBA" id="ARBA00022692"/>
    </source>
</evidence>
<keyword evidence="7" id="KW-0732">Signal</keyword>
<comment type="caution">
    <text evidence="10">The sequence shown here is derived from an EMBL/GenBank/DDBJ whole genome shotgun (WGS) entry which is preliminary data.</text>
</comment>
<dbReference type="Gene3D" id="1.20.1250.20">
    <property type="entry name" value="MFS general substrate transporter like domains"/>
    <property type="match status" value="1"/>
</dbReference>
<keyword evidence="2 6" id="KW-0812">Transmembrane</keyword>
<reference evidence="10 11" key="1">
    <citation type="journal article" date="2023" name="Res Sq">
        <title>Genomic and morphological characterization of Knufia obscura isolated from the Mars 2020 spacecraft assembly facility.</title>
        <authorList>
            <person name="Chander A.M."/>
            <person name="Teixeira M.M."/>
            <person name="Singh N.K."/>
            <person name="Williams M.P."/>
            <person name="Parker C.W."/>
            <person name="Leo P."/>
            <person name="Stajich J.E."/>
            <person name="Torok T."/>
            <person name="Tighe S."/>
            <person name="Mason C.E."/>
            <person name="Venkateswaran K."/>
        </authorList>
    </citation>
    <scope>NUCLEOTIDE SEQUENCE [LARGE SCALE GENOMIC DNA]</scope>
    <source>
        <strain evidence="10 11">CCFEE 5817</strain>
    </source>
</reference>
<sequence length="813" mass="88216">MLLKAITSLVAGFSIFTSVAAHNIQLRAHSRECFHEELHKDDKMTVTFQVGDREFGGSGNLDIDFYIKQPSGAFQVQQNSVSSGDYTFEAGSDGKFVYCFSNEHWSANSKEVSFNVHGIVYVPESENPSDPLEAEVRKLADVLAQVKDEQAYIVIRERTHRNTAESTNTRVKWWSVFQLGVLIGEAVFQVWWLKRFFENIFSTDELPRFAHTMRLPWAKAKEAEKEPTQPSDVTTENTTPTDGEVHEPTMATDKKSEAGPDATAASNPETTSVSQDETAKLDNAERTNSTATASSTGDVDDPSKYKTGLPLHLLTLGLALSTFVVALDNTIIATAIPRITTVFDSLNDVGWYGSSYLLTTTSLQPTFGKIYQYFDVKFTYLFALFIFEVGSVLCGAAVNSTMLIIGRAVAGVGASALFSGGMTIVAYSVPLHRRPIYIGLLSSMFGISSVIGPLLGGAFTDRVSWRWCFYINLPIGAIAMAAVFFFFQNPVREESKLTTKEKIQQIDLLGAAFLIAAIVCLLLALQWGGSVNPWSSSRVWGCLLGFGLLITIFIALQIYRGDLATLPPRIIAKQRTVLACSLFSAFLAMALYTHIYYLPFYFQAVKGTSAEGSGIRTIPYLVSLTIASIVAGGLVTVFGLYVPFTWVGSAIFTAGAGVIYSLKVHSTVGHWIGYQILAGVGAGMCVQIPFIAVQVVLSKKDMPVGNAIAIFFNSLGGAISISIAQNIFSNALVREIPRYTSGVDASVIIAAGATGIRRVVGEEQLGGVLRAYNVTLSQSYVLAIVCAGLAFASSFLFEWRSVKGKKLELGGAA</sequence>
<feature type="transmembrane region" description="Helical" evidence="6">
    <location>
        <begin position="436"/>
        <end position="455"/>
    </location>
</feature>
<feature type="transmembrane region" description="Helical" evidence="6">
    <location>
        <begin position="618"/>
        <end position="637"/>
    </location>
</feature>
<evidence type="ECO:0000256" key="5">
    <source>
        <dbReference type="SAM" id="MobiDB-lite"/>
    </source>
</evidence>
<evidence type="ECO:0000259" key="8">
    <source>
        <dbReference type="PROSITE" id="PS50850"/>
    </source>
</evidence>
<dbReference type="InterPro" id="IPR020846">
    <property type="entry name" value="MFS_dom"/>
</dbReference>
<feature type="transmembrane region" description="Helical" evidence="6">
    <location>
        <begin position="537"/>
        <end position="556"/>
    </location>
</feature>
<proteinExistence type="predicted"/>
<dbReference type="PROSITE" id="PS50866">
    <property type="entry name" value="GOLD"/>
    <property type="match status" value="1"/>
</dbReference>
<organism evidence="10 11">
    <name type="scientific">Knufia obscura</name>
    <dbReference type="NCBI Taxonomy" id="1635080"/>
    <lineage>
        <taxon>Eukaryota</taxon>
        <taxon>Fungi</taxon>
        <taxon>Dikarya</taxon>
        <taxon>Ascomycota</taxon>
        <taxon>Pezizomycotina</taxon>
        <taxon>Eurotiomycetes</taxon>
        <taxon>Chaetothyriomycetidae</taxon>
        <taxon>Chaetothyriales</taxon>
        <taxon>Trichomeriaceae</taxon>
        <taxon>Knufia</taxon>
    </lineage>
</organism>
<accession>A0ABR0RCT9</accession>
<feature type="transmembrane region" description="Helical" evidence="6">
    <location>
        <begin position="674"/>
        <end position="697"/>
    </location>
</feature>
<feature type="transmembrane region" description="Helical" evidence="6">
    <location>
        <begin position="779"/>
        <end position="797"/>
    </location>
</feature>
<dbReference type="SMART" id="SM01190">
    <property type="entry name" value="EMP24_GP25L"/>
    <property type="match status" value="1"/>
</dbReference>
<feature type="transmembrane region" description="Helical" evidence="6">
    <location>
        <begin position="379"/>
        <end position="398"/>
    </location>
</feature>
<feature type="transmembrane region" description="Helical" evidence="6">
    <location>
        <begin position="404"/>
        <end position="429"/>
    </location>
</feature>
<evidence type="ECO:0000259" key="9">
    <source>
        <dbReference type="PROSITE" id="PS50866"/>
    </source>
</evidence>
<evidence type="ECO:0000256" key="3">
    <source>
        <dbReference type="ARBA" id="ARBA00022989"/>
    </source>
</evidence>
<dbReference type="InterPro" id="IPR036259">
    <property type="entry name" value="MFS_trans_sf"/>
</dbReference>
<dbReference type="GeneID" id="90003492"/>
<keyword evidence="4 6" id="KW-0472">Membrane</keyword>
<feature type="transmembrane region" description="Helical" evidence="6">
    <location>
        <begin position="644"/>
        <end position="662"/>
    </location>
</feature>
<dbReference type="RefSeq" id="XP_064726004.1">
    <property type="nucleotide sequence ID" value="XM_064878436.1"/>
</dbReference>
<feature type="compositionally biased region" description="Polar residues" evidence="5">
    <location>
        <begin position="228"/>
        <end position="241"/>
    </location>
</feature>
<comment type="subcellular location">
    <subcellularLocation>
        <location evidence="1">Membrane</location>
        <topology evidence="1">Multi-pass membrane protein</topology>
    </subcellularLocation>
</comment>
<feature type="transmembrane region" description="Helical" evidence="6">
    <location>
        <begin position="467"/>
        <end position="487"/>
    </location>
</feature>
<feature type="compositionally biased region" description="Basic and acidic residues" evidence="5">
    <location>
        <begin position="243"/>
        <end position="258"/>
    </location>
</feature>
<protein>
    <submittedName>
        <fullName evidence="10">Uncharacterized protein</fullName>
    </submittedName>
</protein>
<dbReference type="Proteomes" id="UP001334248">
    <property type="component" value="Unassembled WGS sequence"/>
</dbReference>
<keyword evidence="11" id="KW-1185">Reference proteome</keyword>
<keyword evidence="3 6" id="KW-1133">Transmembrane helix</keyword>
<feature type="transmembrane region" description="Helical" evidence="6">
    <location>
        <begin position="173"/>
        <end position="193"/>
    </location>
</feature>
<feature type="region of interest" description="Disordered" evidence="5">
    <location>
        <begin position="220"/>
        <end position="301"/>
    </location>
</feature>
<dbReference type="PANTHER" id="PTHR23501:SF198">
    <property type="entry name" value="AZOLE RESISTANCE PROTEIN 1-RELATED"/>
    <property type="match status" value="1"/>
</dbReference>
<feature type="transmembrane region" description="Helical" evidence="6">
    <location>
        <begin position="704"/>
        <end position="728"/>
    </location>
</feature>